<organism evidence="2 3">
    <name type="scientific">Allochromatium humboldtianum</name>
    <dbReference type="NCBI Taxonomy" id="504901"/>
    <lineage>
        <taxon>Bacteria</taxon>
        <taxon>Pseudomonadati</taxon>
        <taxon>Pseudomonadota</taxon>
        <taxon>Gammaproteobacteria</taxon>
        <taxon>Chromatiales</taxon>
        <taxon>Chromatiaceae</taxon>
        <taxon>Allochromatium</taxon>
    </lineage>
</organism>
<reference evidence="2 3" key="1">
    <citation type="submission" date="2020-06" db="EMBL/GenBank/DDBJ databases">
        <title>Whole-genome sequence of Allochromatium humboldtianum DSM 21881, type strain.</title>
        <authorList>
            <person name="Kyndt J.A."/>
            <person name="Meyer T.E."/>
        </authorList>
    </citation>
    <scope>NUCLEOTIDE SEQUENCE [LARGE SCALE GENOMIC DNA]</scope>
    <source>
        <strain evidence="2 3">DSM 21881</strain>
    </source>
</reference>
<feature type="transmembrane region" description="Helical" evidence="1">
    <location>
        <begin position="112"/>
        <end position="133"/>
    </location>
</feature>
<proteinExistence type="predicted"/>
<dbReference type="EMBL" id="JABZEO010000018">
    <property type="protein sequence ID" value="NVZ11248.1"/>
    <property type="molecule type" value="Genomic_DNA"/>
</dbReference>
<evidence type="ECO:0000313" key="3">
    <source>
        <dbReference type="Proteomes" id="UP000592294"/>
    </source>
</evidence>
<keyword evidence="1" id="KW-1133">Transmembrane helix</keyword>
<sequence length="148" mass="15644">MKTKVHALAGLLSFLCIASFWSATLVSELFLSYEAVAAVKAGIVYAFVLFIPCMIATGGTGFAMGGQGQHPQLVAKRQRMPFVALNGLLILIPSALFLNAKAGAGAFDSGFYGVQVLELLAGALNLFLMGLNIRDGMRLTGRLSRCEG</sequence>
<dbReference type="Proteomes" id="UP000592294">
    <property type="component" value="Unassembled WGS sequence"/>
</dbReference>
<gene>
    <name evidence="2" type="ORF">HW932_18520</name>
</gene>
<feature type="transmembrane region" description="Helical" evidence="1">
    <location>
        <begin position="42"/>
        <end position="62"/>
    </location>
</feature>
<evidence type="ECO:0000313" key="2">
    <source>
        <dbReference type="EMBL" id="NVZ11248.1"/>
    </source>
</evidence>
<dbReference type="RefSeq" id="WP_176977950.1">
    <property type="nucleotide sequence ID" value="NZ_JABZEO010000018.1"/>
</dbReference>
<evidence type="ECO:0008006" key="4">
    <source>
        <dbReference type="Google" id="ProtNLM"/>
    </source>
</evidence>
<evidence type="ECO:0000256" key="1">
    <source>
        <dbReference type="SAM" id="Phobius"/>
    </source>
</evidence>
<name>A0A850RD30_9GAMM</name>
<keyword evidence="3" id="KW-1185">Reference proteome</keyword>
<protein>
    <recommendedName>
        <fullName evidence="4">Transmembrane protein</fullName>
    </recommendedName>
</protein>
<keyword evidence="1" id="KW-0812">Transmembrane</keyword>
<dbReference type="AlphaFoldDB" id="A0A850RD30"/>
<keyword evidence="1" id="KW-0472">Membrane</keyword>
<feature type="transmembrane region" description="Helical" evidence="1">
    <location>
        <begin position="82"/>
        <end position="100"/>
    </location>
</feature>
<comment type="caution">
    <text evidence="2">The sequence shown here is derived from an EMBL/GenBank/DDBJ whole genome shotgun (WGS) entry which is preliminary data.</text>
</comment>
<accession>A0A850RD30</accession>